<feature type="region of interest" description="Disordered" evidence="1">
    <location>
        <begin position="87"/>
        <end position="172"/>
    </location>
</feature>
<keyword evidence="2" id="KW-0732">Signal</keyword>
<reference evidence="3" key="1">
    <citation type="submission" date="2023-07" db="EMBL/GenBank/DDBJ databases">
        <authorList>
            <consortium name="CYATHOMIX"/>
        </authorList>
    </citation>
    <scope>NUCLEOTIDE SEQUENCE</scope>
    <source>
        <strain evidence="3">N/A</strain>
    </source>
</reference>
<evidence type="ECO:0000313" key="4">
    <source>
        <dbReference type="Proteomes" id="UP001176961"/>
    </source>
</evidence>
<evidence type="ECO:0000313" key="3">
    <source>
        <dbReference type="EMBL" id="CAJ0601215.1"/>
    </source>
</evidence>
<comment type="caution">
    <text evidence="3">The sequence shown here is derived from an EMBL/GenBank/DDBJ whole genome shotgun (WGS) entry which is preliminary data.</text>
</comment>
<gene>
    <name evidence="3" type="ORF">CYNAS_LOCUS13198</name>
</gene>
<sequence length="664" mass="74044">MRQLGEFIVVLLIAANDAAAPRRDKRQIGQCQCAQPYVAMQSACASPYQSLLSPVLSAPVPVAYYQSQQPAAPPPQQLVPQPLPIQQVSHPAYPYPPPPQEVPGPHPGQPIPPPEEQGPHPLPLPQEGQPLPPYLQPPPMPPTFQPVTPRVDQSVTDVATSPTTSNTRLFDGPQIAYPGDFCQVPQTNVCICRRGEEPVNGQCERVEIPLMTETPGAPATLTPISSTTPLPQSSSTSPTTTTTTSSTTIPLPSSSVFTDTTRMASTVVTTVPTSTPSQQIASTPVMGREDIPLIRNKAEDQAVLTVLDEQSVARDDDGKSSYTKTLIMELEPSNSSISWSDYSITEDDAYVYCRVGAGGTQSENREDTIWRDQSPQPTFEDWVRASRDSGFAEKMLSNEHTYSDAERNDDDEEDEDHDYYNLLFRKTETEHDYTYPAFNQKENEEKTEDEKMAQLKAKAARRFQAKFRRDDSRLSVISARTVINGARPYRPATRTPSTIERSSVVRPIYKNRLGKKMCCVECRDEELEQLNLPKTHTYENVLGVSRENDTIELYGRLLMTAMLELRTAPGGMQRTAALQRKIEKILRLHTTIDLTKTSDDFETAIKQFEHLVERRLRAINDISPSCYQKIADKLCATQSAARRQKTMSVRLAAIRKGIQKVFRI</sequence>
<feature type="compositionally biased region" description="Low complexity" evidence="1">
    <location>
        <begin position="220"/>
        <end position="255"/>
    </location>
</feature>
<feature type="region of interest" description="Disordered" evidence="1">
    <location>
        <begin position="214"/>
        <end position="256"/>
    </location>
</feature>
<dbReference type="PRINTS" id="PR01217">
    <property type="entry name" value="PRICHEXTENSN"/>
</dbReference>
<name>A0AA36GZV2_CYLNA</name>
<dbReference type="Proteomes" id="UP001176961">
    <property type="component" value="Unassembled WGS sequence"/>
</dbReference>
<accession>A0AA36GZV2</accession>
<feature type="compositionally biased region" description="Pro residues" evidence="1">
    <location>
        <begin position="93"/>
        <end position="144"/>
    </location>
</feature>
<dbReference type="AlphaFoldDB" id="A0AA36GZV2"/>
<feature type="region of interest" description="Disordered" evidence="1">
    <location>
        <begin position="394"/>
        <end position="414"/>
    </location>
</feature>
<feature type="chain" id="PRO_5041248046" evidence="2">
    <location>
        <begin position="20"/>
        <end position="664"/>
    </location>
</feature>
<feature type="signal peptide" evidence="2">
    <location>
        <begin position="1"/>
        <end position="19"/>
    </location>
</feature>
<proteinExistence type="predicted"/>
<evidence type="ECO:0000256" key="1">
    <source>
        <dbReference type="SAM" id="MobiDB-lite"/>
    </source>
</evidence>
<dbReference type="EMBL" id="CATQJL010000305">
    <property type="protein sequence ID" value="CAJ0601215.1"/>
    <property type="molecule type" value="Genomic_DNA"/>
</dbReference>
<evidence type="ECO:0000256" key="2">
    <source>
        <dbReference type="SAM" id="SignalP"/>
    </source>
</evidence>
<organism evidence="3 4">
    <name type="scientific">Cylicocyclus nassatus</name>
    <name type="common">Nematode worm</name>
    <dbReference type="NCBI Taxonomy" id="53992"/>
    <lineage>
        <taxon>Eukaryota</taxon>
        <taxon>Metazoa</taxon>
        <taxon>Ecdysozoa</taxon>
        <taxon>Nematoda</taxon>
        <taxon>Chromadorea</taxon>
        <taxon>Rhabditida</taxon>
        <taxon>Rhabditina</taxon>
        <taxon>Rhabditomorpha</taxon>
        <taxon>Strongyloidea</taxon>
        <taxon>Strongylidae</taxon>
        <taxon>Cylicocyclus</taxon>
    </lineage>
</organism>
<protein>
    <submittedName>
        <fullName evidence="3">Uncharacterized protein</fullName>
    </submittedName>
</protein>
<keyword evidence="4" id="KW-1185">Reference proteome</keyword>
<feature type="compositionally biased region" description="Polar residues" evidence="1">
    <location>
        <begin position="151"/>
        <end position="168"/>
    </location>
</feature>